<organism evidence="2">
    <name type="scientific">Bracon brevicornis</name>
    <dbReference type="NCBI Taxonomy" id="1563983"/>
    <lineage>
        <taxon>Eukaryota</taxon>
        <taxon>Metazoa</taxon>
        <taxon>Ecdysozoa</taxon>
        <taxon>Arthropoda</taxon>
        <taxon>Hexapoda</taxon>
        <taxon>Insecta</taxon>
        <taxon>Pterygota</taxon>
        <taxon>Neoptera</taxon>
        <taxon>Endopterygota</taxon>
        <taxon>Hymenoptera</taxon>
        <taxon>Apocrita</taxon>
        <taxon>Ichneumonoidea</taxon>
        <taxon>Braconidae</taxon>
        <taxon>Braconinae</taxon>
        <taxon>Bracon</taxon>
    </lineage>
</organism>
<dbReference type="InterPro" id="IPR043128">
    <property type="entry name" value="Rev_trsase/Diguanyl_cyclase"/>
</dbReference>
<dbReference type="PANTHER" id="PTHR37984:SF5">
    <property type="entry name" value="PROTEIN NYNRIN-LIKE"/>
    <property type="match status" value="1"/>
</dbReference>
<gene>
    <name evidence="2" type="ORF">BBRV_LOCUS59164</name>
</gene>
<dbReference type="InterPro" id="IPR043502">
    <property type="entry name" value="DNA/RNA_pol_sf"/>
</dbReference>
<dbReference type="Gene3D" id="3.10.10.10">
    <property type="entry name" value="HIV Type 1 Reverse Transcriptase, subunit A, domain 1"/>
    <property type="match status" value="1"/>
</dbReference>
<dbReference type="AlphaFoldDB" id="A0A6V7JQ94"/>
<feature type="domain" description="Reverse transcriptase" evidence="1">
    <location>
        <begin position="8"/>
        <end position="130"/>
    </location>
</feature>
<evidence type="ECO:0000313" key="2">
    <source>
        <dbReference type="EMBL" id="CAD1554351.1"/>
    </source>
</evidence>
<dbReference type="PANTHER" id="PTHR37984">
    <property type="entry name" value="PROTEIN CBG26694"/>
    <property type="match status" value="1"/>
</dbReference>
<dbReference type="Pfam" id="PF00078">
    <property type="entry name" value="RVT_1"/>
    <property type="match status" value="1"/>
</dbReference>
<dbReference type="InterPro" id="IPR000477">
    <property type="entry name" value="RT_dom"/>
</dbReference>
<dbReference type="GO" id="GO:0071897">
    <property type="term" value="P:DNA biosynthetic process"/>
    <property type="evidence" value="ECO:0007669"/>
    <property type="project" value="UniProtKB-ARBA"/>
</dbReference>
<name>A0A6V7JQ94_9HYME</name>
<dbReference type="EMBL" id="CADCXW020000020">
    <property type="protein sequence ID" value="CAD1554351.1"/>
    <property type="molecule type" value="Genomic_DNA"/>
</dbReference>
<reference evidence="2" key="1">
    <citation type="submission" date="2020-07" db="EMBL/GenBank/DDBJ databases">
        <authorList>
            <person name="Ferguson B K."/>
        </authorList>
    </citation>
    <scope>NUCLEOTIDE SEQUENCE</scope>
    <source>
        <strain evidence="2">L06</strain>
    </source>
</reference>
<evidence type="ECO:0000259" key="1">
    <source>
        <dbReference type="Pfam" id="PF00078"/>
    </source>
</evidence>
<sequence>MQNLKDLLDCTHGAMYVSQIDISQAVYHIPLDGESKDKTAFPVPGMALGLFQFQRMPFGLKTHILSMLTDKIVTRAWSTNVRKYPEDFSIFTRTLGEHEWFVTNLIRVLQESINPDKCEFLWKKLSFLGYLLSPKGLTADPEKTKPITQYPLPRNV</sequence>
<accession>A0A6V7JQ94</accession>
<protein>
    <recommendedName>
        <fullName evidence="1">Reverse transcriptase domain-containing protein</fullName>
    </recommendedName>
</protein>
<dbReference type="SUPFAM" id="SSF56672">
    <property type="entry name" value="DNA/RNA polymerases"/>
    <property type="match status" value="1"/>
</dbReference>
<dbReference type="InterPro" id="IPR050951">
    <property type="entry name" value="Retrovirus_Pol_polyprotein"/>
</dbReference>
<dbReference type="Gene3D" id="3.30.70.270">
    <property type="match status" value="1"/>
</dbReference>
<proteinExistence type="predicted"/>